<proteinExistence type="predicted"/>
<dbReference type="STRING" id="4615.A0A199VKH5"/>
<dbReference type="EMBL" id="LSRQ01001574">
    <property type="protein sequence ID" value="OAY77240.1"/>
    <property type="molecule type" value="Genomic_DNA"/>
</dbReference>
<name>A0A199VKH5_ANACO</name>
<dbReference type="AlphaFoldDB" id="A0A199VKH5"/>
<evidence type="ECO:0000313" key="2">
    <source>
        <dbReference type="EMBL" id="OAY77240.1"/>
    </source>
</evidence>
<protein>
    <submittedName>
        <fullName evidence="2">Uncharacterized protein</fullName>
    </submittedName>
</protein>
<evidence type="ECO:0000313" key="3">
    <source>
        <dbReference type="Proteomes" id="UP000092600"/>
    </source>
</evidence>
<evidence type="ECO:0000256" key="1">
    <source>
        <dbReference type="SAM" id="Phobius"/>
    </source>
</evidence>
<dbReference type="Proteomes" id="UP000092600">
    <property type="component" value="Unassembled WGS sequence"/>
</dbReference>
<sequence>MCHQDGMVHWYPSAQTSIKVFLYTTLWLLTGLAVAADQNFKTFQAAYPYVVRKLIYDNSAATRRILYSDGRSLAQVVVSEDAVFLRQFVGRALADVIYQWMSEATGVYKAVNQPNKCFVAEDMQERDRDHLSSTLPSTLLHAVMRDRRLKVIFYKVLKDVRRDPVLMLRVGCSFFAILARAAILGFHRYVVNLSEGYLSSLSFGWRRALSIV</sequence>
<keyword evidence="1" id="KW-0472">Membrane</keyword>
<gene>
    <name evidence="2" type="ORF">ACMD2_21885</name>
</gene>
<organism evidence="2 3">
    <name type="scientific">Ananas comosus</name>
    <name type="common">Pineapple</name>
    <name type="synonym">Ananas ananas</name>
    <dbReference type="NCBI Taxonomy" id="4615"/>
    <lineage>
        <taxon>Eukaryota</taxon>
        <taxon>Viridiplantae</taxon>
        <taxon>Streptophyta</taxon>
        <taxon>Embryophyta</taxon>
        <taxon>Tracheophyta</taxon>
        <taxon>Spermatophyta</taxon>
        <taxon>Magnoliopsida</taxon>
        <taxon>Liliopsida</taxon>
        <taxon>Poales</taxon>
        <taxon>Bromeliaceae</taxon>
        <taxon>Bromelioideae</taxon>
        <taxon>Ananas</taxon>
    </lineage>
</organism>
<keyword evidence="1" id="KW-0812">Transmembrane</keyword>
<comment type="caution">
    <text evidence="2">The sequence shown here is derived from an EMBL/GenBank/DDBJ whole genome shotgun (WGS) entry which is preliminary data.</text>
</comment>
<feature type="transmembrane region" description="Helical" evidence="1">
    <location>
        <begin position="20"/>
        <end position="36"/>
    </location>
</feature>
<reference evidence="2 3" key="1">
    <citation type="journal article" date="2016" name="DNA Res.">
        <title>The draft genome of MD-2 pineapple using hybrid error correction of long reads.</title>
        <authorList>
            <person name="Redwan R.M."/>
            <person name="Saidin A."/>
            <person name="Kumar S.V."/>
        </authorList>
    </citation>
    <scope>NUCLEOTIDE SEQUENCE [LARGE SCALE GENOMIC DNA]</scope>
    <source>
        <strain evidence="3">cv. MD2</strain>
        <tissue evidence="2">Leaf</tissue>
    </source>
</reference>
<keyword evidence="1" id="KW-1133">Transmembrane helix</keyword>
<feature type="transmembrane region" description="Helical" evidence="1">
    <location>
        <begin position="166"/>
        <end position="190"/>
    </location>
</feature>
<accession>A0A199VKH5</accession>